<comment type="caution">
    <text evidence="2">The sequence shown here is derived from an EMBL/GenBank/DDBJ whole genome shotgun (WGS) entry which is preliminary data.</text>
</comment>
<evidence type="ECO:0000313" key="3">
    <source>
        <dbReference type="Proteomes" id="UP001314170"/>
    </source>
</evidence>
<organism evidence="2 3">
    <name type="scientific">Dovyalis caffra</name>
    <dbReference type="NCBI Taxonomy" id="77055"/>
    <lineage>
        <taxon>Eukaryota</taxon>
        <taxon>Viridiplantae</taxon>
        <taxon>Streptophyta</taxon>
        <taxon>Embryophyta</taxon>
        <taxon>Tracheophyta</taxon>
        <taxon>Spermatophyta</taxon>
        <taxon>Magnoliopsida</taxon>
        <taxon>eudicotyledons</taxon>
        <taxon>Gunneridae</taxon>
        <taxon>Pentapetalae</taxon>
        <taxon>rosids</taxon>
        <taxon>fabids</taxon>
        <taxon>Malpighiales</taxon>
        <taxon>Salicaceae</taxon>
        <taxon>Flacourtieae</taxon>
        <taxon>Dovyalis</taxon>
    </lineage>
</organism>
<dbReference type="EMBL" id="CAWUPB010001160">
    <property type="protein sequence ID" value="CAK7340452.1"/>
    <property type="molecule type" value="Genomic_DNA"/>
</dbReference>
<feature type="compositionally biased region" description="Acidic residues" evidence="1">
    <location>
        <begin position="268"/>
        <end position="279"/>
    </location>
</feature>
<sequence length="292" mass="32414">MLLISPPKNVSGSQIVSVLDKTVTSRVLELKEFRRGNLLLHSIANAVLTEFNGKRHHLLTDTIITTSQLLKGKKNVKDCGERGSNTRPSDLQSDALPTELSPPLWSHLFVQDYSILDLYEATSDVVAANASMVKVESSIFKDYSPIHILTSCDGWLLLSVLKKKMQKLFLFNPFSGEHKGLEARLCFDLDLNNSEAVEVDDCSFLYTIRAVLHLSLCSRLFGAAVPTIVVTMSSTGRIKSDGLTTLWSELYITMVATLMVSGKRGDDSGESFDHDEDEQLPGFGFKAYDYEQ</sequence>
<feature type="region of interest" description="Disordered" evidence="1">
    <location>
        <begin position="266"/>
        <end position="292"/>
    </location>
</feature>
<evidence type="ECO:0000256" key="1">
    <source>
        <dbReference type="SAM" id="MobiDB-lite"/>
    </source>
</evidence>
<keyword evidence="3" id="KW-1185">Reference proteome</keyword>
<dbReference type="AlphaFoldDB" id="A0AAV1RY14"/>
<gene>
    <name evidence="2" type="ORF">DCAF_LOCUS15534</name>
</gene>
<evidence type="ECO:0000313" key="2">
    <source>
        <dbReference type="EMBL" id="CAK7340452.1"/>
    </source>
</evidence>
<feature type="compositionally biased region" description="Polar residues" evidence="1">
    <location>
        <begin position="83"/>
        <end position="92"/>
    </location>
</feature>
<proteinExistence type="predicted"/>
<dbReference type="Proteomes" id="UP001314170">
    <property type="component" value="Unassembled WGS sequence"/>
</dbReference>
<feature type="region of interest" description="Disordered" evidence="1">
    <location>
        <begin position="75"/>
        <end position="95"/>
    </location>
</feature>
<accession>A0AAV1RY14</accession>
<name>A0AAV1RY14_9ROSI</name>
<reference evidence="2 3" key="1">
    <citation type="submission" date="2024-01" db="EMBL/GenBank/DDBJ databases">
        <authorList>
            <person name="Waweru B."/>
        </authorList>
    </citation>
    <scope>NUCLEOTIDE SEQUENCE [LARGE SCALE GENOMIC DNA]</scope>
</reference>
<dbReference type="AntiFam" id="ANF00011">
    <property type="entry name" value="tRNA translation"/>
</dbReference>
<protein>
    <submittedName>
        <fullName evidence="2">Uncharacterized protein</fullName>
    </submittedName>
</protein>